<dbReference type="InterPro" id="IPR016187">
    <property type="entry name" value="CTDL_fold"/>
</dbReference>
<feature type="domain" description="C-type lectin" evidence="3">
    <location>
        <begin position="131"/>
        <end position="246"/>
    </location>
</feature>
<feature type="signal peptide" evidence="2">
    <location>
        <begin position="1"/>
        <end position="18"/>
    </location>
</feature>
<evidence type="ECO:0000256" key="2">
    <source>
        <dbReference type="SAM" id="SignalP"/>
    </source>
</evidence>
<accession>A0ABM0GV46</accession>
<dbReference type="SUPFAM" id="SSF56436">
    <property type="entry name" value="C-type lectin-like"/>
    <property type="match status" value="2"/>
</dbReference>
<gene>
    <name evidence="5" type="primary">LOC100373483</name>
</gene>
<evidence type="ECO:0000313" key="4">
    <source>
        <dbReference type="Proteomes" id="UP000694865"/>
    </source>
</evidence>
<name>A0ABM0GV46_SACKO</name>
<evidence type="ECO:0000313" key="5">
    <source>
        <dbReference type="RefSeq" id="XP_002737987.1"/>
    </source>
</evidence>
<dbReference type="InterPro" id="IPR050111">
    <property type="entry name" value="C-type_lectin/snaclec_domain"/>
</dbReference>
<dbReference type="GeneID" id="100373483"/>
<keyword evidence="2" id="KW-0732">Signal</keyword>
<reference evidence="5" key="1">
    <citation type="submission" date="2025-08" db="UniProtKB">
        <authorList>
            <consortium name="RefSeq"/>
        </authorList>
    </citation>
    <scope>IDENTIFICATION</scope>
    <source>
        <tissue evidence="5">Testes</tissue>
    </source>
</reference>
<protein>
    <submittedName>
        <fullName evidence="5">Neurocan core protein-like</fullName>
    </submittedName>
</protein>
<evidence type="ECO:0000256" key="1">
    <source>
        <dbReference type="ARBA" id="ARBA00023157"/>
    </source>
</evidence>
<dbReference type="InterPro" id="IPR016186">
    <property type="entry name" value="C-type_lectin-like/link_sf"/>
</dbReference>
<dbReference type="PROSITE" id="PS50041">
    <property type="entry name" value="C_TYPE_LECTIN_2"/>
    <property type="match status" value="2"/>
</dbReference>
<dbReference type="CDD" id="cd00037">
    <property type="entry name" value="CLECT"/>
    <property type="match status" value="1"/>
</dbReference>
<dbReference type="Pfam" id="PF00059">
    <property type="entry name" value="Lectin_C"/>
    <property type="match status" value="2"/>
</dbReference>
<dbReference type="PROSITE" id="PS00615">
    <property type="entry name" value="C_TYPE_LECTIN_1"/>
    <property type="match status" value="1"/>
</dbReference>
<dbReference type="RefSeq" id="XP_002737987.1">
    <property type="nucleotide sequence ID" value="XM_002737941.2"/>
</dbReference>
<dbReference type="SMART" id="SM00034">
    <property type="entry name" value="CLECT"/>
    <property type="match status" value="2"/>
</dbReference>
<dbReference type="InterPro" id="IPR001304">
    <property type="entry name" value="C-type_lectin-like"/>
</dbReference>
<proteinExistence type="predicted"/>
<feature type="domain" description="C-type lectin" evidence="3">
    <location>
        <begin position="28"/>
        <end position="89"/>
    </location>
</feature>
<keyword evidence="1" id="KW-1015">Disulfide bond</keyword>
<keyword evidence="4" id="KW-1185">Reference proteome</keyword>
<dbReference type="InterPro" id="IPR018378">
    <property type="entry name" value="C-type_lectin_CS"/>
</dbReference>
<sequence>MFRQTIALSLFLVVQVSAQTCPKYWHYAEGYCYRYYSATREWLQANDLCQSSGANLVSIHSDAENDFVYNLQGATETCGNNNIWIGLTDREQIGGGTMSRIMLRLCTFLVVVGLAMVHGQDCPRYWYRFETDPYCYRFFSALQTWKDAQDICMTYGADLASVHSGEENNFISKLQGTPCENRMWIGLTDATFEGTFSWIDGTSVVYTNWGDGEPNDSGDEDCVEMDGMTFEWNDAHCDNTNPFICKWYFP</sequence>
<feature type="chain" id="PRO_5047237219" evidence="2">
    <location>
        <begin position="19"/>
        <end position="250"/>
    </location>
</feature>
<dbReference type="Gene3D" id="3.10.100.10">
    <property type="entry name" value="Mannose-Binding Protein A, subunit A"/>
    <property type="match status" value="2"/>
</dbReference>
<dbReference type="PANTHER" id="PTHR22803">
    <property type="entry name" value="MANNOSE, PHOSPHOLIPASE, LECTIN RECEPTOR RELATED"/>
    <property type="match status" value="1"/>
</dbReference>
<evidence type="ECO:0000259" key="3">
    <source>
        <dbReference type="PROSITE" id="PS50041"/>
    </source>
</evidence>
<organism evidence="4 5">
    <name type="scientific">Saccoglossus kowalevskii</name>
    <name type="common">Acorn worm</name>
    <dbReference type="NCBI Taxonomy" id="10224"/>
    <lineage>
        <taxon>Eukaryota</taxon>
        <taxon>Metazoa</taxon>
        <taxon>Hemichordata</taxon>
        <taxon>Enteropneusta</taxon>
        <taxon>Harrimaniidae</taxon>
        <taxon>Saccoglossus</taxon>
    </lineage>
</organism>
<dbReference type="Proteomes" id="UP000694865">
    <property type="component" value="Unplaced"/>
</dbReference>